<keyword evidence="2" id="KW-1185">Reference proteome</keyword>
<dbReference type="GO" id="GO:0003677">
    <property type="term" value="F:DNA binding"/>
    <property type="evidence" value="ECO:0007669"/>
    <property type="project" value="InterPro"/>
</dbReference>
<dbReference type="InterPro" id="IPR002514">
    <property type="entry name" value="Transposase_8"/>
</dbReference>
<gene>
    <name evidence="1" type="ORF">BON30_48795</name>
</gene>
<comment type="caution">
    <text evidence="1">The sequence shown here is derived from an EMBL/GenBank/DDBJ whole genome shotgun (WGS) entry which is preliminary data.</text>
</comment>
<dbReference type="PANTHER" id="PTHR33215:SF13">
    <property type="entry name" value="PROTEIN DISTAL ANTENNA"/>
    <property type="match status" value="1"/>
</dbReference>
<reference evidence="2" key="1">
    <citation type="submission" date="2016-11" db="EMBL/GenBank/DDBJ databases">
        <authorList>
            <person name="Shukria A."/>
            <person name="Stevens D.C."/>
        </authorList>
    </citation>
    <scope>NUCLEOTIDE SEQUENCE [LARGE SCALE GENOMIC DNA]</scope>
    <source>
        <strain evidence="2">Cbfe23</strain>
    </source>
</reference>
<dbReference type="EMBL" id="MPIN01000038">
    <property type="protein sequence ID" value="OJH33432.1"/>
    <property type="molecule type" value="Genomic_DNA"/>
</dbReference>
<sequence length="156" mass="18070">MERRKRRSFNAEFKAEAIRLVRERGKSVSQVAKDLDLTDSALRNWMKQAEVDAGKGPAGALTTAEREEFARLLKENRQLTMERDFLKNSSRSVPHRLLRKKLGGVCDGALGCERVQEMGRLRSCRRRLLPKSRPRVTLTIRWVERPSTFWCSSRAR</sequence>
<dbReference type="STRING" id="83449.BON30_48795"/>
<dbReference type="OrthoDB" id="9810995at2"/>
<dbReference type="InterPro" id="IPR051839">
    <property type="entry name" value="RD_transcriptional_regulator"/>
</dbReference>
<dbReference type="AlphaFoldDB" id="A0A1L9ATX5"/>
<dbReference type="SUPFAM" id="SSF46689">
    <property type="entry name" value="Homeodomain-like"/>
    <property type="match status" value="1"/>
</dbReference>
<protein>
    <recommendedName>
        <fullName evidence="3">Transposase</fullName>
    </recommendedName>
</protein>
<evidence type="ECO:0000313" key="2">
    <source>
        <dbReference type="Proteomes" id="UP000182229"/>
    </source>
</evidence>
<dbReference type="GO" id="GO:0006313">
    <property type="term" value="P:DNA transposition"/>
    <property type="evidence" value="ECO:0007669"/>
    <property type="project" value="InterPro"/>
</dbReference>
<accession>A0A1L9ATX5</accession>
<organism evidence="1 2">
    <name type="scientific">Cystobacter ferrugineus</name>
    <dbReference type="NCBI Taxonomy" id="83449"/>
    <lineage>
        <taxon>Bacteria</taxon>
        <taxon>Pseudomonadati</taxon>
        <taxon>Myxococcota</taxon>
        <taxon>Myxococcia</taxon>
        <taxon>Myxococcales</taxon>
        <taxon>Cystobacterineae</taxon>
        <taxon>Archangiaceae</taxon>
        <taxon>Cystobacter</taxon>
    </lineage>
</organism>
<dbReference type="InterPro" id="IPR009057">
    <property type="entry name" value="Homeodomain-like_sf"/>
</dbReference>
<evidence type="ECO:0000313" key="1">
    <source>
        <dbReference type="EMBL" id="OJH33432.1"/>
    </source>
</evidence>
<reference evidence="1 2" key="2">
    <citation type="submission" date="2016-12" db="EMBL/GenBank/DDBJ databases">
        <title>Draft Genome Sequence of Cystobacter ferrugineus Strain Cbfe23.</title>
        <authorList>
            <person name="Akbar S."/>
            <person name="Dowd S.E."/>
            <person name="Stevens D.C."/>
        </authorList>
    </citation>
    <scope>NUCLEOTIDE SEQUENCE [LARGE SCALE GENOMIC DNA]</scope>
    <source>
        <strain evidence="1 2">Cbfe23</strain>
    </source>
</reference>
<dbReference type="GO" id="GO:0004803">
    <property type="term" value="F:transposase activity"/>
    <property type="evidence" value="ECO:0007669"/>
    <property type="project" value="InterPro"/>
</dbReference>
<dbReference type="PANTHER" id="PTHR33215">
    <property type="entry name" value="PROTEIN DISTAL ANTENNA"/>
    <property type="match status" value="1"/>
</dbReference>
<dbReference type="Pfam" id="PF01527">
    <property type="entry name" value="HTH_Tnp_1"/>
    <property type="match status" value="1"/>
</dbReference>
<dbReference type="Gene3D" id="1.10.10.60">
    <property type="entry name" value="Homeodomain-like"/>
    <property type="match status" value="1"/>
</dbReference>
<dbReference type="Proteomes" id="UP000182229">
    <property type="component" value="Unassembled WGS sequence"/>
</dbReference>
<name>A0A1L9ATX5_9BACT</name>
<evidence type="ECO:0008006" key="3">
    <source>
        <dbReference type="Google" id="ProtNLM"/>
    </source>
</evidence>
<proteinExistence type="predicted"/>